<evidence type="ECO:0000313" key="3">
    <source>
        <dbReference type="EMBL" id="KAF4616439.1"/>
    </source>
</evidence>
<accession>A0A8H4VQJ7</accession>
<sequence length="352" mass="39037">MADSMTLGSLISDLQQIRDIRYAKVLACTLVAYDHMCTFGREVELIWKGKWSPINVLVLLVSPRVYQFQTQLKWDRDIFQASLLYLGNFNIQPSFDTYGGSYLFKAVTYMMAAGSQFWNRFNDIAIVRDLFIGTNEGASGVELELCSCIDLTRSQMFSSFCSPMLAAAVLQTRVYALYGRDKRVLLVMITCYLATLSVTSWSLITDMVEATSTATEIPGGGMICPLPPLSKVTFGLWIPPITFELGLFLMVAYKGYQTSKHIKGSTGTAVTLMKTIIRDSVMYFLVLSILYAACLVVWLVEPVALIVIPASVEIAMSCILGGRMVFNLREAAIKQQTSSARSFIPLIALGRA</sequence>
<dbReference type="InterPro" id="IPR045340">
    <property type="entry name" value="DUF6533"/>
</dbReference>
<organism evidence="3 4">
    <name type="scientific">Agrocybe pediades</name>
    <dbReference type="NCBI Taxonomy" id="84607"/>
    <lineage>
        <taxon>Eukaryota</taxon>
        <taxon>Fungi</taxon>
        <taxon>Dikarya</taxon>
        <taxon>Basidiomycota</taxon>
        <taxon>Agaricomycotina</taxon>
        <taxon>Agaricomycetes</taxon>
        <taxon>Agaricomycetidae</taxon>
        <taxon>Agaricales</taxon>
        <taxon>Agaricineae</taxon>
        <taxon>Strophariaceae</taxon>
        <taxon>Agrocybe</taxon>
    </lineage>
</organism>
<comment type="caution">
    <text evidence="3">The sequence shown here is derived from an EMBL/GenBank/DDBJ whole genome shotgun (WGS) entry which is preliminary data.</text>
</comment>
<dbReference type="EMBL" id="JAACJL010000031">
    <property type="protein sequence ID" value="KAF4616439.1"/>
    <property type="molecule type" value="Genomic_DNA"/>
</dbReference>
<reference evidence="3 4" key="1">
    <citation type="submission" date="2019-12" db="EMBL/GenBank/DDBJ databases">
        <authorList>
            <person name="Floudas D."/>
            <person name="Bentzer J."/>
            <person name="Ahren D."/>
            <person name="Johansson T."/>
            <person name="Persson P."/>
            <person name="Tunlid A."/>
        </authorList>
    </citation>
    <scope>NUCLEOTIDE SEQUENCE [LARGE SCALE GENOMIC DNA]</scope>
    <source>
        <strain evidence="3 4">CBS 102.39</strain>
    </source>
</reference>
<keyword evidence="1" id="KW-0472">Membrane</keyword>
<feature type="transmembrane region" description="Helical" evidence="1">
    <location>
        <begin position="281"/>
        <end position="300"/>
    </location>
</feature>
<protein>
    <recommendedName>
        <fullName evidence="2">DUF6533 domain-containing protein</fullName>
    </recommendedName>
</protein>
<evidence type="ECO:0000256" key="1">
    <source>
        <dbReference type="SAM" id="Phobius"/>
    </source>
</evidence>
<feature type="transmembrane region" description="Helical" evidence="1">
    <location>
        <begin position="234"/>
        <end position="253"/>
    </location>
</feature>
<feature type="transmembrane region" description="Helical" evidence="1">
    <location>
        <begin position="185"/>
        <end position="204"/>
    </location>
</feature>
<keyword evidence="4" id="KW-1185">Reference proteome</keyword>
<keyword evidence="1" id="KW-1133">Transmembrane helix</keyword>
<keyword evidence="1" id="KW-0812">Transmembrane</keyword>
<dbReference type="Proteomes" id="UP000521872">
    <property type="component" value="Unassembled WGS sequence"/>
</dbReference>
<name>A0A8H4VQJ7_9AGAR</name>
<gene>
    <name evidence="3" type="ORF">D9613_008224</name>
</gene>
<feature type="domain" description="DUF6533" evidence="2">
    <location>
        <begin position="22"/>
        <end position="59"/>
    </location>
</feature>
<feature type="transmembrane region" description="Helical" evidence="1">
    <location>
        <begin position="306"/>
        <end position="326"/>
    </location>
</feature>
<evidence type="ECO:0000313" key="4">
    <source>
        <dbReference type="Proteomes" id="UP000521872"/>
    </source>
</evidence>
<evidence type="ECO:0000259" key="2">
    <source>
        <dbReference type="Pfam" id="PF20151"/>
    </source>
</evidence>
<proteinExistence type="predicted"/>
<dbReference type="Pfam" id="PF20151">
    <property type="entry name" value="DUF6533"/>
    <property type="match status" value="1"/>
</dbReference>
<dbReference type="AlphaFoldDB" id="A0A8H4VQJ7"/>